<keyword evidence="2" id="KW-1185">Reference proteome</keyword>
<gene>
    <name evidence="1" type="ORF">TNCT_248281</name>
</gene>
<dbReference type="EMBL" id="BMAO01024964">
    <property type="protein sequence ID" value="GFQ99103.1"/>
    <property type="molecule type" value="Genomic_DNA"/>
</dbReference>
<proteinExistence type="predicted"/>
<dbReference type="Proteomes" id="UP000887116">
    <property type="component" value="Unassembled WGS sequence"/>
</dbReference>
<evidence type="ECO:0000313" key="1">
    <source>
        <dbReference type="EMBL" id="GFQ99103.1"/>
    </source>
</evidence>
<evidence type="ECO:0000313" key="2">
    <source>
        <dbReference type="Proteomes" id="UP000887116"/>
    </source>
</evidence>
<name>A0A8X6HA26_TRICU</name>
<sequence length="69" mass="7728">MAAFLESPRWTTEEIKAVINIWDNEEDTVPQIHIRTGGLQNNSGGSTQLTSWVFPGLHCIATEIYQPIT</sequence>
<comment type="caution">
    <text evidence="1">The sequence shown here is derived from an EMBL/GenBank/DDBJ whole genome shotgun (WGS) entry which is preliminary data.</text>
</comment>
<protein>
    <submittedName>
        <fullName evidence="1">Uncharacterized protein</fullName>
    </submittedName>
</protein>
<dbReference type="AlphaFoldDB" id="A0A8X6HA26"/>
<accession>A0A8X6HA26</accession>
<reference evidence="1" key="1">
    <citation type="submission" date="2020-07" db="EMBL/GenBank/DDBJ databases">
        <title>Multicomponent nature underlies the extraordinary mechanical properties of spider dragline silk.</title>
        <authorList>
            <person name="Kono N."/>
            <person name="Nakamura H."/>
            <person name="Mori M."/>
            <person name="Yoshida Y."/>
            <person name="Ohtoshi R."/>
            <person name="Malay A.D."/>
            <person name="Moran D.A.P."/>
            <person name="Tomita M."/>
            <person name="Numata K."/>
            <person name="Arakawa K."/>
        </authorList>
    </citation>
    <scope>NUCLEOTIDE SEQUENCE</scope>
</reference>
<organism evidence="1 2">
    <name type="scientific">Trichonephila clavata</name>
    <name type="common">Joro spider</name>
    <name type="synonym">Nephila clavata</name>
    <dbReference type="NCBI Taxonomy" id="2740835"/>
    <lineage>
        <taxon>Eukaryota</taxon>
        <taxon>Metazoa</taxon>
        <taxon>Ecdysozoa</taxon>
        <taxon>Arthropoda</taxon>
        <taxon>Chelicerata</taxon>
        <taxon>Arachnida</taxon>
        <taxon>Araneae</taxon>
        <taxon>Araneomorphae</taxon>
        <taxon>Entelegynae</taxon>
        <taxon>Araneoidea</taxon>
        <taxon>Nephilidae</taxon>
        <taxon>Trichonephila</taxon>
    </lineage>
</organism>